<dbReference type="Proteomes" id="UP000272942">
    <property type="component" value="Unassembled WGS sequence"/>
</dbReference>
<dbReference type="AlphaFoldDB" id="A0A3P8HFG8"/>
<feature type="region of interest" description="Disordered" evidence="1">
    <location>
        <begin position="42"/>
        <end position="63"/>
    </location>
</feature>
<keyword evidence="3" id="KW-1185">Reference proteome</keyword>
<name>A0A3P8HFG8_9TREM</name>
<accession>A0A3P8HFG8</accession>
<reference evidence="2 3" key="1">
    <citation type="submission" date="2018-11" db="EMBL/GenBank/DDBJ databases">
        <authorList>
            <consortium name="Pathogen Informatics"/>
        </authorList>
    </citation>
    <scope>NUCLEOTIDE SEQUENCE [LARGE SCALE GENOMIC DNA]</scope>
    <source>
        <strain evidence="2 3">Egypt</strain>
    </source>
</reference>
<feature type="region of interest" description="Disordered" evidence="1">
    <location>
        <begin position="1"/>
        <end position="27"/>
    </location>
</feature>
<sequence>MPNTGPYSLAAQSGGRPATEPAVPASCDEEVDGLELARLARSLWPRNSNRKKSAPGKQRPSSVVIPSNVNVNKVADKSASEFPQFRRTTPVVRPSHLNLRLTPSHVPADPVDIFGSGATQVDSPIELDWDHEPGTTSPQVSRRASTIPTRLAEPTNGTTAYDSGFEQNDFDTLEGRRFTEANLFPVRPRRHAPSFSRPVAVLPLAGSPTQFQKACNNLATTGDGFSKLSQTKRVPSRWANSEALVSETSCVNPIASTTAIPHSNLLVSPSTYLPDTLLNGNPQAPTCHELVDSGFVGFSGLDHDSEAGVCRPAEFLWEHEVFESPRSPRLTSTPYS</sequence>
<protein>
    <submittedName>
        <fullName evidence="2">Uncharacterized protein</fullName>
    </submittedName>
</protein>
<proteinExistence type="predicted"/>
<dbReference type="EMBL" id="UZAN01062365">
    <property type="protein sequence ID" value="VDP93211.1"/>
    <property type="molecule type" value="Genomic_DNA"/>
</dbReference>
<evidence type="ECO:0000313" key="2">
    <source>
        <dbReference type="EMBL" id="VDP93211.1"/>
    </source>
</evidence>
<evidence type="ECO:0000256" key="1">
    <source>
        <dbReference type="SAM" id="MobiDB-lite"/>
    </source>
</evidence>
<gene>
    <name evidence="2" type="ORF">ECPE_LOCUS15939</name>
</gene>
<organism evidence="2 3">
    <name type="scientific">Echinostoma caproni</name>
    <dbReference type="NCBI Taxonomy" id="27848"/>
    <lineage>
        <taxon>Eukaryota</taxon>
        <taxon>Metazoa</taxon>
        <taxon>Spiralia</taxon>
        <taxon>Lophotrochozoa</taxon>
        <taxon>Platyhelminthes</taxon>
        <taxon>Trematoda</taxon>
        <taxon>Digenea</taxon>
        <taxon>Plagiorchiida</taxon>
        <taxon>Echinostomata</taxon>
        <taxon>Echinostomatoidea</taxon>
        <taxon>Echinostomatidae</taxon>
        <taxon>Echinostoma</taxon>
    </lineage>
</organism>
<evidence type="ECO:0000313" key="3">
    <source>
        <dbReference type="Proteomes" id="UP000272942"/>
    </source>
</evidence>
<dbReference type="OrthoDB" id="6276798at2759"/>